<organism evidence="6 7">
    <name type="scientific">Hyaloscypha bicolor E</name>
    <dbReference type="NCBI Taxonomy" id="1095630"/>
    <lineage>
        <taxon>Eukaryota</taxon>
        <taxon>Fungi</taxon>
        <taxon>Dikarya</taxon>
        <taxon>Ascomycota</taxon>
        <taxon>Pezizomycotina</taxon>
        <taxon>Leotiomycetes</taxon>
        <taxon>Helotiales</taxon>
        <taxon>Hyaloscyphaceae</taxon>
        <taxon>Hyaloscypha</taxon>
        <taxon>Hyaloscypha bicolor</taxon>
    </lineage>
</organism>
<sequence length="481" mass="51588">MNFPTITILPSDSNYTAENEVSWNAGAWLGPACVLVPSNAEQMSCAVKNLVKLKTPFAMRGGGHMPIADAANINSTGILISSTNLQTLELSEDQSTLSIGPGKRWGDAYIYLNETQTGKMVVGGRYAPVGVPGYLLGGGMSFFSYEYGFSSTNGNVKSFNQCVLGDGTIAKVTADGEYADLFWALQGGGNSFCLLTSFDLRTFDSPSVMLANPSYGFGSTTKDQFLTSLLNYVLNGSSDPKATIIPVVRYGVGFDPAIGPRYDAILFYNGNASTPTIFSDFQGGLLPGSDLTNFTSTTMAAFSEAVLPAFQSGGESYGLQQRFHVVSHAATREAMDIVHDTFFDGIASYNLANKTGFIVGLAWNAITTQFINASNSGIGCPQGIDEEPVFWVEEALSWGDAADNALIEEFVVAVNANITAQLAAINATRAYNYLNDADQDQNVFGGYPAANVERLKRIRDKYDPERVFTDLMPGGWKVAHA</sequence>
<dbReference type="Pfam" id="PF01565">
    <property type="entry name" value="FAD_binding_4"/>
    <property type="match status" value="1"/>
</dbReference>
<proteinExistence type="inferred from homology"/>
<dbReference type="Pfam" id="PF08031">
    <property type="entry name" value="BBE"/>
    <property type="match status" value="1"/>
</dbReference>
<protein>
    <submittedName>
        <fullName evidence="6">FAD-binding domain-containing protein</fullName>
    </submittedName>
</protein>
<dbReference type="PANTHER" id="PTHR42973:SF13">
    <property type="entry name" value="FAD-BINDING PCMH-TYPE DOMAIN-CONTAINING PROTEIN"/>
    <property type="match status" value="1"/>
</dbReference>
<evidence type="ECO:0000259" key="5">
    <source>
        <dbReference type="PROSITE" id="PS51387"/>
    </source>
</evidence>
<dbReference type="PROSITE" id="PS51387">
    <property type="entry name" value="FAD_PCMH"/>
    <property type="match status" value="1"/>
</dbReference>
<keyword evidence="7" id="KW-1185">Reference proteome</keyword>
<dbReference type="AlphaFoldDB" id="A0A2J6TVM1"/>
<accession>A0A2J6TVM1</accession>
<evidence type="ECO:0000256" key="4">
    <source>
        <dbReference type="ARBA" id="ARBA00023002"/>
    </source>
</evidence>
<keyword evidence="4" id="KW-0560">Oxidoreductase</keyword>
<dbReference type="InterPro" id="IPR016169">
    <property type="entry name" value="FAD-bd_PCMH_sub2"/>
</dbReference>
<dbReference type="InterPro" id="IPR006094">
    <property type="entry name" value="Oxid_FAD_bind_N"/>
</dbReference>
<name>A0A2J6TVM1_9HELO</name>
<evidence type="ECO:0000256" key="3">
    <source>
        <dbReference type="ARBA" id="ARBA00022827"/>
    </source>
</evidence>
<keyword evidence="3" id="KW-0274">FAD</keyword>
<evidence type="ECO:0000256" key="2">
    <source>
        <dbReference type="ARBA" id="ARBA00022630"/>
    </source>
</evidence>
<dbReference type="Gene3D" id="3.30.465.10">
    <property type="match status" value="1"/>
</dbReference>
<dbReference type="EMBL" id="KZ613740">
    <property type="protein sequence ID" value="PMD67070.1"/>
    <property type="molecule type" value="Genomic_DNA"/>
</dbReference>
<evidence type="ECO:0000256" key="1">
    <source>
        <dbReference type="ARBA" id="ARBA00005466"/>
    </source>
</evidence>
<dbReference type="RefSeq" id="XP_024743974.1">
    <property type="nucleotide sequence ID" value="XM_024876499.1"/>
</dbReference>
<reference evidence="6 7" key="1">
    <citation type="submission" date="2016-04" db="EMBL/GenBank/DDBJ databases">
        <title>A degradative enzymes factory behind the ericoid mycorrhizal symbiosis.</title>
        <authorList>
            <consortium name="DOE Joint Genome Institute"/>
            <person name="Martino E."/>
            <person name="Morin E."/>
            <person name="Grelet G."/>
            <person name="Kuo A."/>
            <person name="Kohler A."/>
            <person name="Daghino S."/>
            <person name="Barry K."/>
            <person name="Choi C."/>
            <person name="Cichocki N."/>
            <person name="Clum A."/>
            <person name="Copeland A."/>
            <person name="Hainaut M."/>
            <person name="Haridas S."/>
            <person name="Labutti K."/>
            <person name="Lindquist E."/>
            <person name="Lipzen A."/>
            <person name="Khouja H.-R."/>
            <person name="Murat C."/>
            <person name="Ohm R."/>
            <person name="Olson A."/>
            <person name="Spatafora J."/>
            <person name="Veneault-Fourrey C."/>
            <person name="Henrissat B."/>
            <person name="Grigoriev I."/>
            <person name="Martin F."/>
            <person name="Perotto S."/>
        </authorList>
    </citation>
    <scope>NUCLEOTIDE SEQUENCE [LARGE SCALE GENOMIC DNA]</scope>
    <source>
        <strain evidence="6 7">E</strain>
    </source>
</reference>
<evidence type="ECO:0000313" key="6">
    <source>
        <dbReference type="EMBL" id="PMD67070.1"/>
    </source>
</evidence>
<dbReference type="GO" id="GO:0016491">
    <property type="term" value="F:oxidoreductase activity"/>
    <property type="evidence" value="ECO:0007669"/>
    <property type="project" value="UniProtKB-KW"/>
</dbReference>
<dbReference type="Proteomes" id="UP000235371">
    <property type="component" value="Unassembled WGS sequence"/>
</dbReference>
<dbReference type="InParanoid" id="A0A2J6TVM1"/>
<dbReference type="PANTHER" id="PTHR42973">
    <property type="entry name" value="BINDING OXIDOREDUCTASE, PUTATIVE (AFU_ORTHOLOGUE AFUA_1G17690)-RELATED"/>
    <property type="match status" value="1"/>
</dbReference>
<feature type="domain" description="FAD-binding PCMH-type" evidence="5">
    <location>
        <begin position="27"/>
        <end position="205"/>
    </location>
</feature>
<dbReference type="GeneID" id="36584578"/>
<dbReference type="STRING" id="1095630.A0A2J6TVM1"/>
<dbReference type="InterPro" id="IPR036318">
    <property type="entry name" value="FAD-bd_PCMH-like_sf"/>
</dbReference>
<dbReference type="InterPro" id="IPR016166">
    <property type="entry name" value="FAD-bd_PCMH"/>
</dbReference>
<dbReference type="GO" id="GO:0071949">
    <property type="term" value="F:FAD binding"/>
    <property type="evidence" value="ECO:0007669"/>
    <property type="project" value="InterPro"/>
</dbReference>
<evidence type="ECO:0000313" key="7">
    <source>
        <dbReference type="Proteomes" id="UP000235371"/>
    </source>
</evidence>
<dbReference type="InterPro" id="IPR012951">
    <property type="entry name" value="BBE"/>
</dbReference>
<keyword evidence="2" id="KW-0285">Flavoprotein</keyword>
<dbReference type="OrthoDB" id="2151789at2759"/>
<dbReference type="InterPro" id="IPR050416">
    <property type="entry name" value="FAD-linked_Oxidoreductase"/>
</dbReference>
<comment type="similarity">
    <text evidence="1">Belongs to the oxygen-dependent FAD-linked oxidoreductase family.</text>
</comment>
<dbReference type="SUPFAM" id="SSF56176">
    <property type="entry name" value="FAD-binding/transporter-associated domain-like"/>
    <property type="match status" value="1"/>
</dbReference>
<gene>
    <name evidence="6" type="ORF">K444DRAFT_550213</name>
</gene>